<dbReference type="SUPFAM" id="SSF64182">
    <property type="entry name" value="DHH phosphoesterases"/>
    <property type="match status" value="1"/>
</dbReference>
<accession>A0A1M6ZLP0</accession>
<dbReference type="InterPro" id="IPR016877">
    <property type="entry name" value="UCP028235"/>
</dbReference>
<protein>
    <submittedName>
        <fullName evidence="1">NanoRNase/pAp phosphatase, hydrolyzes c-di-AMP and oligoRNAs</fullName>
    </submittedName>
</protein>
<reference evidence="2" key="1">
    <citation type="submission" date="2016-11" db="EMBL/GenBank/DDBJ databases">
        <authorList>
            <person name="Varghese N."/>
            <person name="Submissions S."/>
        </authorList>
    </citation>
    <scope>NUCLEOTIDE SEQUENCE [LARGE SCALE GENOMIC DNA]</scope>
    <source>
        <strain evidence="2">DSM 16219</strain>
    </source>
</reference>
<evidence type="ECO:0000313" key="1">
    <source>
        <dbReference type="EMBL" id="SHL31367.1"/>
    </source>
</evidence>
<dbReference type="AlphaFoldDB" id="A0A1M6ZLP0"/>
<dbReference type="RefSeq" id="WP_073478971.1">
    <property type="nucleotide sequence ID" value="NZ_FQZU01000059.1"/>
</dbReference>
<dbReference type="EMBL" id="FQZU01000059">
    <property type="protein sequence ID" value="SHL31367.1"/>
    <property type="molecule type" value="Genomic_DNA"/>
</dbReference>
<name>A0A1M6ZLP0_9BACT</name>
<dbReference type="Proteomes" id="UP000183994">
    <property type="component" value="Unassembled WGS sequence"/>
</dbReference>
<dbReference type="STRING" id="1121393.SAMN02745216_04997"/>
<proteinExistence type="predicted"/>
<gene>
    <name evidence="1" type="ORF">SAMN02745216_04997</name>
</gene>
<dbReference type="PIRSF" id="PIRSF028235">
    <property type="entry name" value="UCP028235"/>
    <property type="match status" value="1"/>
</dbReference>
<organism evidence="1 2">
    <name type="scientific">Desulfatibacillum alkenivorans DSM 16219</name>
    <dbReference type="NCBI Taxonomy" id="1121393"/>
    <lineage>
        <taxon>Bacteria</taxon>
        <taxon>Pseudomonadati</taxon>
        <taxon>Thermodesulfobacteriota</taxon>
        <taxon>Desulfobacteria</taxon>
        <taxon>Desulfobacterales</taxon>
        <taxon>Desulfatibacillaceae</taxon>
        <taxon>Desulfatibacillum</taxon>
    </lineage>
</organism>
<evidence type="ECO:0000313" key="2">
    <source>
        <dbReference type="Proteomes" id="UP000183994"/>
    </source>
</evidence>
<keyword evidence="2" id="KW-1185">Reference proteome</keyword>
<dbReference type="InterPro" id="IPR038763">
    <property type="entry name" value="DHH_sf"/>
</dbReference>
<dbReference type="OrthoDB" id="105221at2"/>
<sequence length="306" mass="34618">MRILTRSDFDGLGCAVLLKEVGMMDDIKFVHPKDIQDGLVQVTSDDILANIPYVPGCGMWFDHHSSEEERKLHGEFEGRCDPDAPSAARVIYDYYGGKEKFSDPHFDELIAAVDKADSADFTADEILNPSGWVLLSFVMDPRTGLGRYHDYRISNYALMLDMIDYCRSKSIDEILEIPDVQERTMRYFEQDALFRGMIEEKATVRGNVIVLDLRDQEEIYTGNRFLIYSMFPEQNISIQVIWGFQRQNIVMTCGHSIINRTSKTNVGSLCLKHGGGGHEKVGTCQVPIDKADAILEDLIAQMNQDG</sequence>